<gene>
    <name evidence="7" type="primary">SRG1</name>
    <name evidence="7" type="ORF">CR513_41816</name>
</gene>
<dbReference type="Gene3D" id="2.60.120.330">
    <property type="entry name" value="B-lactam Antibiotic, Isopenicillin N Synthase, Chain"/>
    <property type="match status" value="1"/>
</dbReference>
<reference evidence="7" key="1">
    <citation type="submission" date="2018-05" db="EMBL/GenBank/DDBJ databases">
        <title>Draft genome of Mucuna pruriens seed.</title>
        <authorList>
            <person name="Nnadi N.E."/>
            <person name="Vos R."/>
            <person name="Hasami M.H."/>
            <person name="Devisetty U.K."/>
            <person name="Aguiy J.C."/>
        </authorList>
    </citation>
    <scope>NUCLEOTIDE SEQUENCE [LARGE SCALE GENOMIC DNA]</scope>
    <source>
        <strain evidence="7">JCA_2017</strain>
    </source>
</reference>
<feature type="domain" description="Fe2OG dioxygenase" evidence="6">
    <location>
        <begin position="294"/>
        <end position="394"/>
    </location>
</feature>
<dbReference type="OrthoDB" id="288590at2759"/>
<keyword evidence="2 5" id="KW-0479">Metal-binding</keyword>
<accession>A0A371FI40</accession>
<dbReference type="EMBL" id="QJKJ01009014">
    <property type="protein sequence ID" value="RDX77974.1"/>
    <property type="molecule type" value="Genomic_DNA"/>
</dbReference>
<keyword evidence="4 5" id="KW-0408">Iron</keyword>
<dbReference type="PANTHER" id="PTHR47991">
    <property type="entry name" value="OXOGLUTARATE/IRON-DEPENDENT DIOXYGENASE"/>
    <property type="match status" value="1"/>
</dbReference>
<dbReference type="AlphaFoldDB" id="A0A371FI40"/>
<evidence type="ECO:0000256" key="2">
    <source>
        <dbReference type="ARBA" id="ARBA00022723"/>
    </source>
</evidence>
<name>A0A371FI40_MUCPR</name>
<dbReference type="PROSITE" id="PS51471">
    <property type="entry name" value="FE2OG_OXY"/>
    <property type="match status" value="1"/>
</dbReference>
<keyword evidence="5" id="KW-0560">Oxidoreductase</keyword>
<evidence type="ECO:0000256" key="1">
    <source>
        <dbReference type="ARBA" id="ARBA00008056"/>
    </source>
</evidence>
<dbReference type="STRING" id="157652.A0A371FI40"/>
<proteinExistence type="inferred from homology"/>
<dbReference type="InterPro" id="IPR044861">
    <property type="entry name" value="IPNS-like_FE2OG_OXY"/>
</dbReference>
<dbReference type="InterPro" id="IPR027443">
    <property type="entry name" value="IPNS-like_sf"/>
</dbReference>
<protein>
    <submittedName>
        <fullName evidence="7">Protein SRG1</fullName>
    </submittedName>
</protein>
<dbReference type="GO" id="GO:0031418">
    <property type="term" value="F:L-ascorbic acid binding"/>
    <property type="evidence" value="ECO:0007669"/>
    <property type="project" value="UniProtKB-KW"/>
</dbReference>
<dbReference type="Pfam" id="PF14226">
    <property type="entry name" value="DIOX_N"/>
    <property type="match status" value="1"/>
</dbReference>
<organism evidence="7 8">
    <name type="scientific">Mucuna pruriens</name>
    <name type="common">Velvet bean</name>
    <name type="synonym">Dolichos pruriens</name>
    <dbReference type="NCBI Taxonomy" id="157652"/>
    <lineage>
        <taxon>Eukaryota</taxon>
        <taxon>Viridiplantae</taxon>
        <taxon>Streptophyta</taxon>
        <taxon>Embryophyta</taxon>
        <taxon>Tracheophyta</taxon>
        <taxon>Spermatophyta</taxon>
        <taxon>Magnoliopsida</taxon>
        <taxon>eudicotyledons</taxon>
        <taxon>Gunneridae</taxon>
        <taxon>Pentapetalae</taxon>
        <taxon>rosids</taxon>
        <taxon>fabids</taxon>
        <taxon>Fabales</taxon>
        <taxon>Fabaceae</taxon>
        <taxon>Papilionoideae</taxon>
        <taxon>50 kb inversion clade</taxon>
        <taxon>NPAAA clade</taxon>
        <taxon>indigoferoid/millettioid clade</taxon>
        <taxon>Phaseoleae</taxon>
        <taxon>Mucuna</taxon>
    </lineage>
</organism>
<feature type="non-terminal residue" evidence="7">
    <location>
        <position position="1"/>
    </location>
</feature>
<evidence type="ECO:0000313" key="8">
    <source>
        <dbReference type="Proteomes" id="UP000257109"/>
    </source>
</evidence>
<keyword evidence="3" id="KW-0847">Vitamin C</keyword>
<dbReference type="SUPFAM" id="SSF51197">
    <property type="entry name" value="Clavaminate synthase-like"/>
    <property type="match status" value="1"/>
</dbReference>
<sequence length="453" mass="52020">GEQIKRGDPRQALQQNHHVQKELLHKKNKYAMTSNEEEQSLDWLDALIVNYYTPSSTPKKYIWSNGNRARNNDVEVEPLDHMIDAQNPKLYQIVSLKADDELVHNVPSIPVHNVQEMVPKRFVRSQEELEKVNHMPHLSPEIPVLDLALLSNGNTEELSKLDLACKEWGFFQIVNHGVQKELLQKMKDAASEFFKLPIEEKNKYAMPSNEIQGYGQAYAVSEEQTLDWSDSLMLLTYPTQYRKLQFWPKTPEGFKEITEAYASEVRRVGEELLSSLSVIMGMQKRVFLGLHKESFQGLRVNYYPPCSTPEQVLGLSPHSDTSTITLLMQDDDIIGLEIRHQGGWVPVTPISNALVVNVGDVIEIWSNGKYKSVEHRAVTNKNKSRTSYALFFCPDNDVDIEPLDHMIDAQNPKLYQKVKYGDYIRQSLKRKLEGKTLIDVARIEDCDPRKKDD</sequence>
<comment type="caution">
    <text evidence="7">The sequence shown here is derived from an EMBL/GenBank/DDBJ whole genome shotgun (WGS) entry which is preliminary data.</text>
</comment>
<dbReference type="InterPro" id="IPR050295">
    <property type="entry name" value="Plant_2OG-oxidoreductases"/>
</dbReference>
<dbReference type="GO" id="GO:0046872">
    <property type="term" value="F:metal ion binding"/>
    <property type="evidence" value="ECO:0007669"/>
    <property type="project" value="UniProtKB-KW"/>
</dbReference>
<dbReference type="Pfam" id="PF03171">
    <property type="entry name" value="2OG-FeII_Oxy"/>
    <property type="match status" value="1"/>
</dbReference>
<comment type="similarity">
    <text evidence="1 5">Belongs to the iron/ascorbate-dependent oxidoreductase family.</text>
</comment>
<keyword evidence="8" id="KW-1185">Reference proteome</keyword>
<evidence type="ECO:0000256" key="3">
    <source>
        <dbReference type="ARBA" id="ARBA00022896"/>
    </source>
</evidence>
<dbReference type="Proteomes" id="UP000257109">
    <property type="component" value="Unassembled WGS sequence"/>
</dbReference>
<evidence type="ECO:0000256" key="5">
    <source>
        <dbReference type="RuleBase" id="RU003682"/>
    </source>
</evidence>
<dbReference type="GO" id="GO:0016491">
    <property type="term" value="F:oxidoreductase activity"/>
    <property type="evidence" value="ECO:0007669"/>
    <property type="project" value="UniProtKB-KW"/>
</dbReference>
<evidence type="ECO:0000256" key="4">
    <source>
        <dbReference type="ARBA" id="ARBA00023004"/>
    </source>
</evidence>
<evidence type="ECO:0000313" key="7">
    <source>
        <dbReference type="EMBL" id="RDX77974.1"/>
    </source>
</evidence>
<dbReference type="InterPro" id="IPR005123">
    <property type="entry name" value="Oxoglu/Fe-dep_dioxygenase_dom"/>
</dbReference>
<dbReference type="InterPro" id="IPR026992">
    <property type="entry name" value="DIOX_N"/>
</dbReference>
<evidence type="ECO:0000259" key="6">
    <source>
        <dbReference type="PROSITE" id="PS51471"/>
    </source>
</evidence>
<dbReference type="FunFam" id="2.60.120.330:FF:000079">
    <property type="entry name" value="Protein SRG1"/>
    <property type="match status" value="1"/>
</dbReference>